<keyword evidence="2" id="KW-1185">Reference proteome</keyword>
<dbReference type="InterPro" id="IPR016024">
    <property type="entry name" value="ARM-type_fold"/>
</dbReference>
<dbReference type="Proteomes" id="UP000030661">
    <property type="component" value="Unassembled WGS sequence"/>
</dbReference>
<name>A0A081BVT5_VECG1</name>
<reference evidence="1" key="1">
    <citation type="journal article" date="2015" name="PeerJ">
        <title>First genomic representation of candidate bacterial phylum KSB3 points to enhanced environmental sensing as a trigger of wastewater bulking.</title>
        <authorList>
            <person name="Sekiguchi Y."/>
            <person name="Ohashi A."/>
            <person name="Parks D.H."/>
            <person name="Yamauchi T."/>
            <person name="Tyson G.W."/>
            <person name="Hugenholtz P."/>
        </authorList>
    </citation>
    <scope>NUCLEOTIDE SEQUENCE [LARGE SCALE GENOMIC DNA]</scope>
</reference>
<gene>
    <name evidence="1" type="ORF">U27_03402</name>
</gene>
<accession>A0A081BVT5</accession>
<evidence type="ECO:0000313" key="1">
    <source>
        <dbReference type="EMBL" id="GAK56440.1"/>
    </source>
</evidence>
<dbReference type="HOGENOM" id="CLU_333382_0_0_0"/>
<dbReference type="EMBL" id="DF820464">
    <property type="protein sequence ID" value="GAK56440.1"/>
    <property type="molecule type" value="Genomic_DNA"/>
</dbReference>
<dbReference type="AlphaFoldDB" id="A0A081BVT5"/>
<protein>
    <submittedName>
        <fullName evidence="1">Uncharacterized protein</fullName>
    </submittedName>
</protein>
<dbReference type="SUPFAM" id="SSF48371">
    <property type="entry name" value="ARM repeat"/>
    <property type="match status" value="1"/>
</dbReference>
<sequence length="866" mass="99891">MQSKFYKLKDALEQVDALQFWSTDAFTCYACRKSVKGDKFTSRVGSLCLPCVESELKKTVRAVNLTTQTIPNLMESLAAGDAVRMRLTVLWRAYEVLQRVTREAPDQLEQLKKLFIRNLGYVQEHPLAQAVRQAAFQACADFGKPLTPLLLTMCEPTPWQFYANVLMTLGKINPKDPEVYALLEKAALDANAEIRKRAQAILLDIAPEKFTAKALTPEQTEQQERLIAVVNRLSPALRSLVKVGMDEKPEPAPAVQTPQAAVQTSSANLAQVETLVNQTYTADALKQLYNSYIQGVDFHDVSLRLHANTPVNKLKKAELTRIMATVFANAAAFQIFFKSLPQAVQAVFQELVWQKGERDVEFLEKEYNVRIVKAGEYGRGNVQDLENAYALFRVRSQYDWRTYSKGSRYKYFLSIPDELRPIFKSYLPLPDGYDLEPLDAIKPTAHLYEDQDRILHDIKLYLSYIAQGNLKYSQNSGKLLKNSLTQMAKYCHITEFYDSTRKDLQSLKTSLIIDFLQGMPFDASQSPEQLLRRLFSDFFQDAQPKAKKLYEFLHHLKGGYYEHQYEQRQKRVKTSLLHLLKTFPAAKWISFENLQQYCLYREIDLDIVSRTSYGSDLYFNMKVNSRYRDYYERTYARGAYYHDAVTVPFLKTMLFLFAIFGVVDIAYDLPVNKALQERDAEYLSPFDGLRYVRLTPLGAFVLGLTQTYQAVLEEHTANILLDDKRLILSIEGRDPLKTLVLEKLAEKISDTCYKVNYQSFLKDCLTQQDIKQKIALFHEQIAAKPPQVWQEFLDDVQQKMNPLRPKTNIAVFQLQQSKELIALVARDEVLKRYILKAEDYHILIETKHVAKVKKRLEEFGYFIDNI</sequence>
<dbReference type="eggNOG" id="ENOG502Z8IP">
    <property type="taxonomic scope" value="Bacteria"/>
</dbReference>
<proteinExistence type="predicted"/>
<evidence type="ECO:0000313" key="2">
    <source>
        <dbReference type="Proteomes" id="UP000030661"/>
    </source>
</evidence>
<organism evidence="1">
    <name type="scientific">Vecturithrix granuli</name>
    <dbReference type="NCBI Taxonomy" id="1499967"/>
    <lineage>
        <taxon>Bacteria</taxon>
        <taxon>Candidatus Moduliflexota</taxon>
        <taxon>Candidatus Vecturitrichia</taxon>
        <taxon>Candidatus Vecturitrichales</taxon>
        <taxon>Candidatus Vecturitrichaceae</taxon>
        <taxon>Candidatus Vecturithrix</taxon>
    </lineage>
</organism>